<evidence type="ECO:0000313" key="3">
    <source>
        <dbReference type="Proteomes" id="UP000676853"/>
    </source>
</evidence>
<dbReference type="Pfam" id="PF01966">
    <property type="entry name" value="HD"/>
    <property type="match status" value="1"/>
</dbReference>
<proteinExistence type="predicted"/>
<dbReference type="RefSeq" id="WP_212554518.1">
    <property type="nucleotide sequence ID" value="NZ_JAGXOE010000047.1"/>
</dbReference>
<feature type="domain" description="HD" evidence="1">
    <location>
        <begin position="22"/>
        <end position="106"/>
    </location>
</feature>
<dbReference type="InterPro" id="IPR006674">
    <property type="entry name" value="HD_domain"/>
</dbReference>
<dbReference type="EMBL" id="JAGXOE010000047">
    <property type="protein sequence ID" value="MBS4102994.1"/>
    <property type="molecule type" value="Genomic_DNA"/>
</dbReference>
<evidence type="ECO:0000313" key="2">
    <source>
        <dbReference type="EMBL" id="MBS4102994.1"/>
    </source>
</evidence>
<dbReference type="SUPFAM" id="SSF109604">
    <property type="entry name" value="HD-domain/PDEase-like"/>
    <property type="match status" value="1"/>
</dbReference>
<reference evidence="2 3" key="1">
    <citation type="submission" date="2021-04" db="EMBL/GenBank/DDBJ databases">
        <title>Whole genome sequence analysis of a thiophenic sulfur metabolizing bacteria.</title>
        <authorList>
            <person name="Akhtar N."/>
            <person name="Akram J."/>
            <person name="Aslam A."/>
        </authorList>
    </citation>
    <scope>NUCLEOTIDE SEQUENCE [LARGE SCALE GENOMIC DNA]</scope>
    <source>
        <strain evidence="2 3">3OW</strain>
    </source>
</reference>
<name>A0ABS5NFC8_TSUPA</name>
<dbReference type="Gene3D" id="1.10.3210.10">
    <property type="entry name" value="Hypothetical protein af1432"/>
    <property type="match status" value="1"/>
</dbReference>
<keyword evidence="3" id="KW-1185">Reference proteome</keyword>
<organism evidence="2 3">
    <name type="scientific">Tsukamurella paurometabola</name>
    <name type="common">Corynebacterium paurometabolum</name>
    <dbReference type="NCBI Taxonomy" id="2061"/>
    <lineage>
        <taxon>Bacteria</taxon>
        <taxon>Bacillati</taxon>
        <taxon>Actinomycetota</taxon>
        <taxon>Actinomycetes</taxon>
        <taxon>Mycobacteriales</taxon>
        <taxon>Tsukamurellaceae</taxon>
        <taxon>Tsukamurella</taxon>
    </lineage>
</organism>
<sequence length="181" mass="19385">MASLVVQAQALAEDLLADLPRRLAHVRGVAGRADELRAPLSDGDAVAVVSAAWVHDIGYSARLAKTGFHPVDGARFLRAEGFDETVVRLVAHHSGAEVEAEERGLSADLVEFARPSEHLLDFVTCADMQTGPTGLPVDVRDRLDEILRRYGPDDPVHRAITRSGPALIAAVDRVTALLAAQ</sequence>
<evidence type="ECO:0000259" key="1">
    <source>
        <dbReference type="Pfam" id="PF01966"/>
    </source>
</evidence>
<comment type="caution">
    <text evidence="2">The sequence shown here is derived from an EMBL/GenBank/DDBJ whole genome shotgun (WGS) entry which is preliminary data.</text>
</comment>
<gene>
    <name evidence="2" type="ORF">KFZ73_17330</name>
</gene>
<dbReference type="Proteomes" id="UP000676853">
    <property type="component" value="Unassembled WGS sequence"/>
</dbReference>
<protein>
    <submittedName>
        <fullName evidence="2">HD domain-containing protein</fullName>
    </submittedName>
</protein>
<accession>A0ABS5NFC8</accession>